<dbReference type="SUPFAM" id="SSF56281">
    <property type="entry name" value="Metallo-hydrolase/oxidoreductase"/>
    <property type="match status" value="1"/>
</dbReference>
<dbReference type="RefSeq" id="WP_189477919.1">
    <property type="nucleotide sequence ID" value="NZ_BMYM01000002.1"/>
</dbReference>
<evidence type="ECO:0000313" key="1">
    <source>
        <dbReference type="EMBL" id="GHD35614.1"/>
    </source>
</evidence>
<keyword evidence="2" id="KW-1185">Reference proteome</keyword>
<accession>A0A918XL04</accession>
<dbReference type="Proteomes" id="UP000644693">
    <property type="component" value="Unassembled WGS sequence"/>
</dbReference>
<reference evidence="1" key="1">
    <citation type="journal article" date="2014" name="Int. J. Syst. Evol. Microbiol.">
        <title>Complete genome sequence of Corynebacterium casei LMG S-19264T (=DSM 44701T), isolated from a smear-ripened cheese.</title>
        <authorList>
            <consortium name="US DOE Joint Genome Institute (JGI-PGF)"/>
            <person name="Walter F."/>
            <person name="Albersmeier A."/>
            <person name="Kalinowski J."/>
            <person name="Ruckert C."/>
        </authorList>
    </citation>
    <scope>NUCLEOTIDE SEQUENCE</scope>
    <source>
        <strain evidence="1">KCTC 23430</strain>
    </source>
</reference>
<name>A0A918XL04_9GAMM</name>
<organism evidence="1 2">
    <name type="scientific">Parahalioglobus pacificus</name>
    <dbReference type="NCBI Taxonomy" id="930806"/>
    <lineage>
        <taxon>Bacteria</taxon>
        <taxon>Pseudomonadati</taxon>
        <taxon>Pseudomonadota</taxon>
        <taxon>Gammaproteobacteria</taxon>
        <taxon>Cellvibrionales</taxon>
        <taxon>Halieaceae</taxon>
        <taxon>Parahalioglobus</taxon>
    </lineage>
</organism>
<dbReference type="InterPro" id="IPR036866">
    <property type="entry name" value="RibonucZ/Hydroxyglut_hydro"/>
</dbReference>
<gene>
    <name evidence="1" type="ORF">GCM10007053_22790</name>
</gene>
<sequence length="99" mass="10251">MPFFSAAGVWLWLDDDAGKSLKRGAELHALAVIGDAAAKRMSAMGAAGEGTHGSAVDLIARPIEIRQISPRVHYATGVGNTVMVTTSDGVVIFDTGLAL</sequence>
<reference evidence="1" key="2">
    <citation type="submission" date="2020-09" db="EMBL/GenBank/DDBJ databases">
        <authorList>
            <person name="Sun Q."/>
            <person name="Kim S."/>
        </authorList>
    </citation>
    <scope>NUCLEOTIDE SEQUENCE</scope>
    <source>
        <strain evidence="1">KCTC 23430</strain>
    </source>
</reference>
<dbReference type="EMBL" id="BMYM01000002">
    <property type="protein sequence ID" value="GHD35614.1"/>
    <property type="molecule type" value="Genomic_DNA"/>
</dbReference>
<proteinExistence type="predicted"/>
<evidence type="ECO:0008006" key="3">
    <source>
        <dbReference type="Google" id="ProtNLM"/>
    </source>
</evidence>
<protein>
    <recommendedName>
        <fullName evidence="3">MBL fold metallo-hydrolase</fullName>
    </recommendedName>
</protein>
<evidence type="ECO:0000313" key="2">
    <source>
        <dbReference type="Proteomes" id="UP000644693"/>
    </source>
</evidence>
<comment type="caution">
    <text evidence="1">The sequence shown here is derived from an EMBL/GenBank/DDBJ whole genome shotgun (WGS) entry which is preliminary data.</text>
</comment>
<dbReference type="AlphaFoldDB" id="A0A918XL04"/>